<gene>
    <name evidence="1" type="ORF">L203_103585</name>
</gene>
<dbReference type="PANTHER" id="PTHR12840:SF1">
    <property type="entry name" value="NADH DEHYDROGENASE [UBIQUINONE] 1 BETA SUBCOMPLEX SUBUNIT 8, MITOCHONDRIAL"/>
    <property type="match status" value="1"/>
</dbReference>
<dbReference type="EMBL" id="CP143787">
    <property type="protein sequence ID" value="WVN88379.1"/>
    <property type="molecule type" value="Genomic_DNA"/>
</dbReference>
<protein>
    <submittedName>
        <fullName evidence="1">Uncharacterized protein</fullName>
    </submittedName>
</protein>
<accession>A0A1E3IHY8</accession>
<proteinExistence type="predicted"/>
<dbReference type="PANTHER" id="PTHR12840">
    <property type="entry name" value="NADH-UBIQUINONE OXIDOREDUCTASE ASHI SUBUNIT"/>
    <property type="match status" value="1"/>
</dbReference>
<dbReference type="GO" id="GO:0005739">
    <property type="term" value="C:mitochondrion"/>
    <property type="evidence" value="ECO:0007669"/>
    <property type="project" value="InterPro"/>
</dbReference>
<dbReference type="KEGG" id="cdep:91087796"/>
<dbReference type="AlphaFoldDB" id="A0A1E3IHY8"/>
<name>A0A1E3IHY8_9TREE</name>
<evidence type="ECO:0000313" key="2">
    <source>
        <dbReference type="Proteomes" id="UP000094043"/>
    </source>
</evidence>
<dbReference type="RefSeq" id="XP_066069079.1">
    <property type="nucleotide sequence ID" value="XM_066212982.1"/>
</dbReference>
<reference evidence="1" key="3">
    <citation type="submission" date="2024-01" db="EMBL/GenBank/DDBJ databases">
        <authorList>
            <person name="Coelho M.A."/>
            <person name="David-Palma M."/>
            <person name="Shea T."/>
            <person name="Sun S."/>
            <person name="Cuomo C.A."/>
            <person name="Heitman J."/>
        </authorList>
    </citation>
    <scope>NUCLEOTIDE SEQUENCE</scope>
    <source>
        <strain evidence="1">CBS 7841</strain>
    </source>
</reference>
<dbReference type="VEuPathDB" id="FungiDB:L203_02818"/>
<dbReference type="GeneID" id="91087796"/>
<sequence>MFPSALLKASRIATSRAAATAPRASRLASTTKMSVANEQFPLPPGEEIDPQLNGYPQLPDETLQKRYPFGWWDMQERKNFGEVVHESEDVLGMWGPDVHKTSWQSALFQLTTAFSLIGVVAYVLIENRPERPAIARDYPYNGLERELGGVNVARKEQVDEE</sequence>
<reference evidence="1" key="2">
    <citation type="journal article" date="2022" name="Elife">
        <title>Obligate sexual reproduction of a homothallic fungus closely related to the Cryptococcus pathogenic species complex.</title>
        <authorList>
            <person name="Passer A.R."/>
            <person name="Clancey S.A."/>
            <person name="Shea T."/>
            <person name="David-Palma M."/>
            <person name="Averette A.F."/>
            <person name="Boekhout T."/>
            <person name="Porcel B.M."/>
            <person name="Nowrousian M."/>
            <person name="Cuomo C.A."/>
            <person name="Sun S."/>
            <person name="Heitman J."/>
            <person name="Coelho M.A."/>
        </authorList>
    </citation>
    <scope>NUCLEOTIDE SEQUENCE</scope>
    <source>
        <strain evidence="1">CBS 7841</strain>
    </source>
</reference>
<dbReference type="Pfam" id="PF05821">
    <property type="entry name" value="NDUF_B8"/>
    <property type="match status" value="1"/>
</dbReference>
<reference evidence="1" key="1">
    <citation type="submission" date="2016-06" db="EMBL/GenBank/DDBJ databases">
        <authorList>
            <person name="Cuomo C."/>
            <person name="Litvintseva A."/>
            <person name="Heitman J."/>
            <person name="Chen Y."/>
            <person name="Sun S."/>
            <person name="Springer D."/>
            <person name="Dromer F."/>
            <person name="Young S."/>
            <person name="Zeng Q."/>
            <person name="Chapman S."/>
            <person name="Gujja S."/>
            <person name="Saif S."/>
            <person name="Birren B."/>
        </authorList>
    </citation>
    <scope>NUCLEOTIDE SEQUENCE</scope>
    <source>
        <strain evidence="1">CBS 7841</strain>
    </source>
</reference>
<dbReference type="OrthoDB" id="2014058at2759"/>
<keyword evidence="2" id="KW-1185">Reference proteome</keyword>
<dbReference type="InterPro" id="IPR008699">
    <property type="entry name" value="NDUFB8"/>
</dbReference>
<organism evidence="1 2">
    <name type="scientific">Cryptococcus depauperatus CBS 7841</name>
    <dbReference type="NCBI Taxonomy" id="1295531"/>
    <lineage>
        <taxon>Eukaryota</taxon>
        <taxon>Fungi</taxon>
        <taxon>Dikarya</taxon>
        <taxon>Basidiomycota</taxon>
        <taxon>Agaricomycotina</taxon>
        <taxon>Tremellomycetes</taxon>
        <taxon>Tremellales</taxon>
        <taxon>Cryptococcaceae</taxon>
        <taxon>Cryptococcus</taxon>
    </lineage>
</organism>
<dbReference type="Proteomes" id="UP000094043">
    <property type="component" value="Chromosome 4"/>
</dbReference>
<evidence type="ECO:0000313" key="1">
    <source>
        <dbReference type="EMBL" id="WVN88379.1"/>
    </source>
</evidence>